<comment type="caution">
    <text evidence="2">The sequence shown here is derived from an EMBL/GenBank/DDBJ whole genome shotgun (WGS) entry which is preliminary data.</text>
</comment>
<accession>A0A9P4HC31</accession>
<reference evidence="2" key="1">
    <citation type="journal article" date="2020" name="Stud. Mycol.">
        <title>101 Dothideomycetes genomes: a test case for predicting lifestyles and emergence of pathogens.</title>
        <authorList>
            <person name="Haridas S."/>
            <person name="Albert R."/>
            <person name="Binder M."/>
            <person name="Bloem J."/>
            <person name="Labutti K."/>
            <person name="Salamov A."/>
            <person name="Andreopoulos B."/>
            <person name="Baker S."/>
            <person name="Barry K."/>
            <person name="Bills G."/>
            <person name="Bluhm B."/>
            <person name="Cannon C."/>
            <person name="Castanera R."/>
            <person name="Culley D."/>
            <person name="Daum C."/>
            <person name="Ezra D."/>
            <person name="Gonzalez J."/>
            <person name="Henrissat B."/>
            <person name="Kuo A."/>
            <person name="Liang C."/>
            <person name="Lipzen A."/>
            <person name="Lutzoni F."/>
            <person name="Magnuson J."/>
            <person name="Mondo S."/>
            <person name="Nolan M."/>
            <person name="Ohm R."/>
            <person name="Pangilinan J."/>
            <person name="Park H.-J."/>
            <person name="Ramirez L."/>
            <person name="Alfaro M."/>
            <person name="Sun H."/>
            <person name="Tritt A."/>
            <person name="Yoshinaga Y."/>
            <person name="Zwiers L.-H."/>
            <person name="Turgeon B."/>
            <person name="Goodwin S."/>
            <person name="Spatafora J."/>
            <person name="Crous P."/>
            <person name="Grigoriev I."/>
        </authorList>
    </citation>
    <scope>NUCLEOTIDE SEQUENCE</scope>
    <source>
        <strain evidence="2">CBS 110217</strain>
    </source>
</reference>
<organism evidence="2 3">
    <name type="scientific">Setomelanomma holmii</name>
    <dbReference type="NCBI Taxonomy" id="210430"/>
    <lineage>
        <taxon>Eukaryota</taxon>
        <taxon>Fungi</taxon>
        <taxon>Dikarya</taxon>
        <taxon>Ascomycota</taxon>
        <taxon>Pezizomycotina</taxon>
        <taxon>Dothideomycetes</taxon>
        <taxon>Pleosporomycetidae</taxon>
        <taxon>Pleosporales</taxon>
        <taxon>Pleosporineae</taxon>
        <taxon>Phaeosphaeriaceae</taxon>
        <taxon>Setomelanomma</taxon>
    </lineage>
</organism>
<feature type="compositionally biased region" description="Polar residues" evidence="1">
    <location>
        <begin position="1"/>
        <end position="22"/>
    </location>
</feature>
<dbReference type="Proteomes" id="UP000799777">
    <property type="component" value="Unassembled WGS sequence"/>
</dbReference>
<evidence type="ECO:0000256" key="1">
    <source>
        <dbReference type="SAM" id="MobiDB-lite"/>
    </source>
</evidence>
<feature type="region of interest" description="Disordered" evidence="1">
    <location>
        <begin position="429"/>
        <end position="496"/>
    </location>
</feature>
<dbReference type="AlphaFoldDB" id="A0A9P4HC31"/>
<keyword evidence="3" id="KW-1185">Reference proteome</keyword>
<protein>
    <submittedName>
        <fullName evidence="2">Uncharacterized protein</fullName>
    </submittedName>
</protein>
<sequence length="496" mass="54668">MSSRRPNNVPLQSTAGSATHTLPRTRSRKATTPGPTQAADIYPLTIDELRRRIEGIQAGIIQRFEQPPRQQSIAPSSAFGSTRLPQPIYDTWLAFPRDESFYTESVFSLTPNANEEWLQYVATSATIPSRNASLRSLPSRDWKEYESYCSTNDSEGSQPSLLVEIGDSDEEPEAQGQKSVSSLARTVQRVFCGRPGMVTPVSPPAPVAMLLPVDGARSTTLPRNFRFCSSASNHPPADTGSEQKTPRRLKLRTSLFKSKNVNFDIQSKPDVEASNTPTDYDCLEGPSRLSKTIRRGSDSDRSASTPILIQAPGHCPEDSQAPSTPSRVSLHELLRNTSLEDIQGLNPDRAKELTTLLREVATDRDAHMVNGNSAANATNINGHKPGDRQARTSNAHPATLEDSQALIFDEHSLGDGVHRKGHISIQNGRAHVNGGHVHGHSPAPEDRQAALPEDRHTPSLAKHEWFQVGELRDSDDEETRRWKKGKMPQKRQEKKG</sequence>
<name>A0A9P4HC31_9PLEO</name>
<feature type="compositionally biased region" description="Basic and acidic residues" evidence="1">
    <location>
        <begin position="443"/>
        <end position="465"/>
    </location>
</feature>
<gene>
    <name evidence="2" type="ORF">EK21DRAFT_110565</name>
</gene>
<proteinExistence type="predicted"/>
<evidence type="ECO:0000313" key="3">
    <source>
        <dbReference type="Proteomes" id="UP000799777"/>
    </source>
</evidence>
<feature type="region of interest" description="Disordered" evidence="1">
    <location>
        <begin position="269"/>
        <end position="305"/>
    </location>
</feature>
<evidence type="ECO:0000313" key="2">
    <source>
        <dbReference type="EMBL" id="KAF2031898.1"/>
    </source>
</evidence>
<feature type="compositionally biased region" description="Basic residues" evidence="1">
    <location>
        <begin position="481"/>
        <end position="496"/>
    </location>
</feature>
<dbReference type="EMBL" id="ML978177">
    <property type="protein sequence ID" value="KAF2031898.1"/>
    <property type="molecule type" value="Genomic_DNA"/>
</dbReference>
<feature type="region of interest" description="Disordered" evidence="1">
    <location>
        <begin position="227"/>
        <end position="246"/>
    </location>
</feature>
<feature type="region of interest" description="Disordered" evidence="1">
    <location>
        <begin position="373"/>
        <end position="395"/>
    </location>
</feature>
<feature type="region of interest" description="Disordered" evidence="1">
    <location>
        <begin position="1"/>
        <end position="41"/>
    </location>
</feature>